<feature type="transmembrane region" description="Helical" evidence="2">
    <location>
        <begin position="2117"/>
        <end position="2137"/>
    </location>
</feature>
<keyword evidence="1" id="KW-0175">Coiled coil</keyword>
<dbReference type="HOGENOM" id="CLU_228323_0_0_0"/>
<feature type="transmembrane region" description="Helical" evidence="2">
    <location>
        <begin position="2004"/>
        <end position="2029"/>
    </location>
</feature>
<feature type="chain" id="PRO_5002780042" evidence="3">
    <location>
        <begin position="25"/>
        <end position="2530"/>
    </location>
</feature>
<feature type="transmembrane region" description="Helical" evidence="2">
    <location>
        <begin position="2035"/>
        <end position="2053"/>
    </location>
</feature>
<keyword evidence="3" id="KW-0732">Signal</keyword>
<feature type="transmembrane region" description="Helical" evidence="2">
    <location>
        <begin position="2253"/>
        <end position="2273"/>
    </location>
</feature>
<gene>
    <name evidence="4" type="ordered locus">Emin_0639</name>
</gene>
<feature type="signal peptide" evidence="3">
    <location>
        <begin position="1"/>
        <end position="24"/>
    </location>
</feature>
<dbReference type="EMBL" id="CP001055">
    <property type="protein sequence ID" value="ACC98194.1"/>
    <property type="molecule type" value="Genomic_DNA"/>
</dbReference>
<dbReference type="SUPFAM" id="SSF103473">
    <property type="entry name" value="MFS general substrate transporter"/>
    <property type="match status" value="1"/>
</dbReference>
<evidence type="ECO:0000256" key="1">
    <source>
        <dbReference type="SAM" id="Coils"/>
    </source>
</evidence>
<evidence type="ECO:0000313" key="4">
    <source>
        <dbReference type="EMBL" id="ACC98194.1"/>
    </source>
</evidence>
<sequence length="2530" mass="279838">MKKLISSILIFTLFITTLPLDALAQAKNEAKALKDSISYPKTTKSTVINPIINSKNIKNSGYMIKSEKGLIGREISEELGKVWGKSFAVESVRVERVYEEERVKIAIESGSRERRVYEVMGEDYYKALEYFAEQGGVRLGYGNDVEGESVEEGGLLNSADRVYSAYKRTLQNSDSRKVGKGVIELRYDLIRKDSRKKLEMDIDEATGAMLKVLVDILLYSKRGIQERYAPLVTEVLVGMRRLDLGGKTAGSMRAYYKEVLDVKKSKGVCESRITDGYVRGLGEAQKSCIDITSAMTGLGLIGGGEEEIYKFGKEYWSEGRVSSVIMSRAAHGLILSGEKGIVLLGELIRETVRSGYPRNAVKWAWDKFGAVFTPSEYVDGYYNHVSKKALYLNEVTRRFEYIDEEKAREWGFSVRDIKMCQEVEVKRGSDACLMMPMRNVFTDIGEDLAYLGGAGGKREIRKLLREERNLHWPFIVGVLGSGAYEGDGGANEIRKVIAGTTYMDVTSGTDRKIKEAVGLKIGGFNADQLKRAREYYNEKRLAYVLDIVVMIALIGNLAKSMSTFRVPRSVENCWRSLRGAGNAGKEVSVRGVRSVKVAEQAAAMERVNAVKKVSGGVKGGVIEFGLEGVGGELKVVKGRIGGKLKISPVLEGTLKVETKVKDLGLSVGGSGGGGTFSARPVVGKGIIEGGKGISLESKVTGAFRVMEGNKVAGGVVEGEKVIVAARGTGSGVGRIGRVMGRAKNSFVHAKNKAVVYSMMVMLPMGSMTEAGSAVKNISNVGKQISVMAEAGGVGVRTIEGGKLIRGVIAAGEVSKAMRSAEVVSGVSKGLDRAGRIGKASKLGGIGAKRVGDTAKLFGIGSIIGRPAEAEGGSGPSSGTLERVYAQLVGVRAPVSKEVSTKEFIKQELINMSGIGFVAMLAEELKIGREIRREYGKEGITAESMKKQWAAVEMTRAEAVLDRAVEEGRELTDLENSAVAGYISNIHVNNQGYVEGEKGEWSLSNTPIAKAADDYIKNKYGYEYKQDVESYKRVNGEGKEETVSRIINKRVEKITPAQEALEGTAAHHVTGQVYSSARPVVEAAVKENALRKINAAFNNSEIPVALAKKLSFAVNQRSVKSFMFSGLPFLSTNIYAKITGSLNSEEKKAVTNALDNAYKDATTEYFAKYADLKEIEIISPSAKLSDIKFKKILAKKASENLEVLNISSLSKKELLKEITFIIYTEREFSTASKYDKYIIRNIAAENKKISEEANTLVGAVLNNVEARKKELKNTQKDLTDIKKEKQNLMAEVRINENLYLERTKEADAKENIIKGMTKADPADEQYFAKEKYQATLREELFVAKDKQRDAQQRTEYYQSFIKYLSARENYLKEKVNLMKGGDESTVEKMQAAAEEVYFSALSLEHIAANILKTNKSILKETMKPTENEVAHDLDIYAIQKNRANERLAKVKIWSIWTKTVEALKDNTNAEFNFLEILTGYNKGIHNIDNLKVAAESLKTVNADSRKVILQQGIEIVKPYVDGRYAIAQDAKWLKHRISGKLINATNWVIFKAFGVPNYLYRSLLKTNIKNVINKLNITSANKEKIISASNNFIAAENYTPSIKMGKVSAVEFDIAYGMENIVPVGFDLPAALSKVRVEAYKDAEEEYKQNAPAKSFIAQKISKLRGGKPNKKDNSVYSGIINKAIYKRVNSLDLTREQKLIVLNRIMSETEGFAFEAPKVDAKVVKKLFGGYKKLAKGPELTKTGFHITDKIGDVPFKGVTFYLDNRLNVKSDLYWTLTKDKYILYKKDAGREDALTGWYMEMSSKDISSLAVASKDKYDNFVFKLVNISSYNFWKTLVKNNDITSDKTPKYPVFIRTKNNDVATNFVVEDDGFKMEEGDSVIFDGSSVILKKQRGTESLLDSAQLRLPKNKFNEFLNLVKSINGDAELLKLDVTVRLNRDKLNGLYWGSMTSFSSVVRNLLGVLKSVMGLTQLGTQAFAVMAYVPNIFGNYFKKMSEALGNDKVLKAGLWITTFTLLALLGVSFTNLLTEKYKDIGMGLVLVGSLFLGLGSALQQHTTKDLLAKHSLTNEHNSSNNAQWQLYKQYGSMLVTLTFPIIKMVFSMVFNKDITKDPGVTSLNVIYGVTLVAAIIALFKVYHAGYKDGIKKTEQTVLGYVYNSIKQSLSVDNIKRVTNNFILKLKRKQTPDKKLLDKNGNNTVSIKELKGELKRLNLLNTLKRNVWSTTLSIAGQQSMDAIFLLLVTSKYVAHGDSFGLVITFFATMVPAIIARKVASHLVKKKIVSDDEVLAVSGPLGLIGILGFILTYNDFLLGGVHPLIGAAFVSLATLGLANYQSQAIGVLEKTIYTAVDEEISAVKSGEEIEGDMVQYYKDAPNAKKLYSPYISALFNKQMFWVGIGSFLVAGFGTLMFLTHMYGMGFESEFELNAQIKAVINAKTQLISAWGSFLLVLIPIFMQYKYLLSVISNIKASRGYQGPLSQEFEVSRREINAVRRTNLDTRNPKDWVEGNIIKQNKNDADNIEGFEHMYSNP</sequence>
<keyword evidence="5" id="KW-1185">Reference proteome</keyword>
<feature type="transmembrane region" description="Helical" evidence="2">
    <location>
        <begin position="2285"/>
        <end position="2304"/>
    </location>
</feature>
<feature type="transmembrane region" description="Helical" evidence="2">
    <location>
        <begin position="2310"/>
        <end position="2333"/>
    </location>
</feature>
<feature type="transmembrane region" description="Helical" evidence="2">
    <location>
        <begin position="2393"/>
        <end position="2415"/>
    </location>
</feature>
<keyword evidence="2" id="KW-1133">Transmembrane helix</keyword>
<feature type="transmembrane region" description="Helical" evidence="2">
    <location>
        <begin position="2220"/>
        <end position="2241"/>
    </location>
</feature>
<feature type="transmembrane region" description="Helical" evidence="2">
    <location>
        <begin position="1973"/>
        <end position="1992"/>
    </location>
</feature>
<feature type="transmembrane region" description="Helical" evidence="2">
    <location>
        <begin position="2440"/>
        <end position="2461"/>
    </location>
</feature>
<evidence type="ECO:0000256" key="3">
    <source>
        <dbReference type="SAM" id="SignalP"/>
    </source>
</evidence>
<name>B2KC67_ELUMP</name>
<evidence type="ECO:0000313" key="5">
    <source>
        <dbReference type="Proteomes" id="UP000001029"/>
    </source>
</evidence>
<keyword evidence="2" id="KW-0472">Membrane</keyword>
<evidence type="ECO:0000256" key="2">
    <source>
        <dbReference type="SAM" id="Phobius"/>
    </source>
</evidence>
<protein>
    <submittedName>
        <fullName evidence="4">Uncharacterized protein</fullName>
    </submittedName>
</protein>
<dbReference type="InterPro" id="IPR018247">
    <property type="entry name" value="EF_Hand_1_Ca_BS"/>
</dbReference>
<dbReference type="InterPro" id="IPR036259">
    <property type="entry name" value="MFS_trans_sf"/>
</dbReference>
<dbReference type="Proteomes" id="UP000001029">
    <property type="component" value="Chromosome"/>
</dbReference>
<reference evidence="4 5" key="1">
    <citation type="journal article" date="2009" name="Appl. Environ. Microbiol.">
        <title>Genomic analysis of 'Elusimicrobium minutum,' the first cultivated representative of the phylum 'Elusimicrobia' (formerly termite group 1).</title>
        <authorList>
            <person name="Herlemann D.P.R."/>
            <person name="Geissinger O."/>
            <person name="Ikeda-Ohtsubo W."/>
            <person name="Kunin V."/>
            <person name="Sun H."/>
            <person name="Lapidus A."/>
            <person name="Hugenholtz P."/>
            <person name="Brune A."/>
        </authorList>
    </citation>
    <scope>NUCLEOTIDE SEQUENCE [LARGE SCALE GENOMIC DNA]</scope>
    <source>
        <strain evidence="4 5">Pei191</strain>
    </source>
</reference>
<organism evidence="4 5">
    <name type="scientific">Elusimicrobium minutum (strain Pei191)</name>
    <dbReference type="NCBI Taxonomy" id="445932"/>
    <lineage>
        <taxon>Bacteria</taxon>
        <taxon>Pseudomonadati</taxon>
        <taxon>Elusimicrobiota</taxon>
        <taxon>Elusimicrobia</taxon>
        <taxon>Elusimicrobiales</taxon>
        <taxon>Elusimicrobiaceae</taxon>
        <taxon>Elusimicrobium</taxon>
    </lineage>
</organism>
<feature type="transmembrane region" description="Helical" evidence="2">
    <location>
        <begin position="2085"/>
        <end position="2105"/>
    </location>
</feature>
<accession>B2KC67</accession>
<proteinExistence type="predicted"/>
<dbReference type="PROSITE" id="PS00018">
    <property type="entry name" value="EF_HAND_1"/>
    <property type="match status" value="1"/>
</dbReference>
<feature type="coiled-coil region" evidence="1">
    <location>
        <begin position="1260"/>
        <end position="1290"/>
    </location>
</feature>
<dbReference type="KEGG" id="emi:Emin_0639"/>
<dbReference type="RefSeq" id="WP_012414809.1">
    <property type="nucleotide sequence ID" value="NC_010644.1"/>
</dbReference>
<keyword evidence="2" id="KW-0812">Transmembrane</keyword>